<evidence type="ECO:0000313" key="8">
    <source>
        <dbReference type="Proteomes" id="UP000008811"/>
    </source>
</evidence>
<dbReference type="EMBL" id="CP001099">
    <property type="protein sequence ID" value="ACF12354.1"/>
    <property type="molecule type" value="Genomic_DNA"/>
</dbReference>
<evidence type="ECO:0000256" key="5">
    <source>
        <dbReference type="ARBA" id="ARBA00023136"/>
    </source>
</evidence>
<protein>
    <submittedName>
        <fullName evidence="7">Cache type 2 domain protein</fullName>
    </submittedName>
</protein>
<dbReference type="Pfam" id="PF17200">
    <property type="entry name" value="sCache_2"/>
    <property type="match status" value="1"/>
</dbReference>
<gene>
    <name evidence="7" type="ordered locus">Cpar_1963</name>
</gene>
<name>B3QLB6_CHLP8</name>
<evidence type="ECO:0000256" key="1">
    <source>
        <dbReference type="ARBA" id="ARBA00004651"/>
    </source>
</evidence>
<dbReference type="InterPro" id="IPR033480">
    <property type="entry name" value="sCache_2"/>
</dbReference>
<reference evidence="7" key="1">
    <citation type="submission" date="2008-06" db="EMBL/GenBank/DDBJ databases">
        <title>Complete sequence of Chlorobaculum parvum NCIB 8327.</title>
        <authorList>
            <consortium name="US DOE Joint Genome Institute"/>
            <person name="Lucas S."/>
            <person name="Copeland A."/>
            <person name="Lapidus A."/>
            <person name="Glavina del Rio T."/>
            <person name="Dalin E."/>
            <person name="Tice H."/>
            <person name="Bruce D."/>
            <person name="Goodwin L."/>
            <person name="Pitluck S."/>
            <person name="Schmutz J."/>
            <person name="Larimer F."/>
            <person name="Land M."/>
            <person name="Hauser L."/>
            <person name="Kyrpides N."/>
            <person name="Mikhailova N."/>
            <person name="Zhao F."/>
            <person name="Li T."/>
            <person name="Liu Z."/>
            <person name="Overmann J."/>
            <person name="Bryant D.A."/>
            <person name="Richardson P."/>
        </authorList>
    </citation>
    <scope>NUCLEOTIDE SEQUENCE [LARGE SCALE GENOMIC DNA]</scope>
    <source>
        <strain evidence="7">NCIB 8327</strain>
    </source>
</reference>
<organism evidence="7 8">
    <name type="scientific">Chlorobaculum parvum (strain DSM 263 / NCIMB 8327)</name>
    <name type="common">Chlorobium vibrioforme subsp. thiosulfatophilum</name>
    <dbReference type="NCBI Taxonomy" id="517417"/>
    <lineage>
        <taxon>Bacteria</taxon>
        <taxon>Pseudomonadati</taxon>
        <taxon>Chlorobiota</taxon>
        <taxon>Chlorobiia</taxon>
        <taxon>Chlorobiales</taxon>
        <taxon>Chlorobiaceae</taxon>
        <taxon>Chlorobaculum</taxon>
    </lineage>
</organism>
<evidence type="ECO:0000256" key="4">
    <source>
        <dbReference type="ARBA" id="ARBA00022989"/>
    </source>
</evidence>
<evidence type="ECO:0000259" key="6">
    <source>
        <dbReference type="Pfam" id="PF17200"/>
    </source>
</evidence>
<dbReference type="eggNOG" id="COG4564">
    <property type="taxonomic scope" value="Bacteria"/>
</dbReference>
<keyword evidence="2" id="KW-1003">Cell membrane</keyword>
<sequence length="334" mass="37859">MHIELWMEHALATLSLLLMNGILNARLRFSKTSAPMLFAVLIATFLLLAGCSSDESDAPDLSAYEYRDTRDLVRFTYDAAQILKSDGLKSLDYFRANRSHYRTPDFYLYIYDEQGNNLFHAGMPWLEGRNLSDLSDINGKQVSRLIMQALDDPDNPHGWVHYSWWEPGKFYPVPKSSCNFRVKTPEGKVLFAGAGIDYPHEEKEFVRIVVDGAVSLIEKKGPETISEIADPTSSFNFRDVRVFAFYPDGSLLISPVLNESAVPIQLLECRDEVGNPTFANAVKRLETSESDWSVFMAKSRYQRGLVKKCLYLRKTHLEGKLLYVGAVTDLPQPP</sequence>
<dbReference type="Proteomes" id="UP000008811">
    <property type="component" value="Chromosome"/>
</dbReference>
<evidence type="ECO:0000256" key="3">
    <source>
        <dbReference type="ARBA" id="ARBA00022692"/>
    </source>
</evidence>
<dbReference type="GO" id="GO:0005886">
    <property type="term" value="C:plasma membrane"/>
    <property type="evidence" value="ECO:0007669"/>
    <property type="project" value="UniProtKB-SubCell"/>
</dbReference>
<comment type="subcellular location">
    <subcellularLocation>
        <location evidence="1">Cell membrane</location>
        <topology evidence="1">Multi-pass membrane protein</topology>
    </subcellularLocation>
</comment>
<dbReference type="HOGENOM" id="CLU_911279_0_0_10"/>
<keyword evidence="3" id="KW-0812">Transmembrane</keyword>
<keyword evidence="4" id="KW-1133">Transmembrane helix</keyword>
<dbReference type="AlphaFoldDB" id="B3QLB6"/>
<feature type="domain" description="Single Cache" evidence="6">
    <location>
        <begin position="99"/>
        <end position="180"/>
    </location>
</feature>
<dbReference type="KEGG" id="cpc:Cpar_1963"/>
<accession>B3QLB6</accession>
<keyword evidence="8" id="KW-1185">Reference proteome</keyword>
<dbReference type="Gene3D" id="3.30.450.20">
    <property type="entry name" value="PAS domain"/>
    <property type="match status" value="1"/>
</dbReference>
<keyword evidence="5" id="KW-0472">Membrane</keyword>
<evidence type="ECO:0000313" key="7">
    <source>
        <dbReference type="EMBL" id="ACF12354.1"/>
    </source>
</evidence>
<evidence type="ECO:0000256" key="2">
    <source>
        <dbReference type="ARBA" id="ARBA00022475"/>
    </source>
</evidence>
<proteinExistence type="predicted"/>